<dbReference type="InterPro" id="IPR002129">
    <property type="entry name" value="PyrdxlP-dep_de-COase"/>
</dbReference>
<comment type="caution">
    <text evidence="7">The sequence shown here is derived from an EMBL/GenBank/DDBJ whole genome shotgun (WGS) entry which is preliminary data.</text>
</comment>
<name>A0A811P206_9POAL</name>
<evidence type="ECO:0000313" key="8">
    <source>
        <dbReference type="Proteomes" id="UP000604825"/>
    </source>
</evidence>
<protein>
    <recommendedName>
        <fullName evidence="9">Tryptophan decarboxylase</fullName>
    </recommendedName>
</protein>
<dbReference type="EMBL" id="CAJGYO010000005">
    <property type="protein sequence ID" value="CAD6232234.1"/>
    <property type="molecule type" value="Genomic_DNA"/>
</dbReference>
<proteinExistence type="inferred from homology"/>
<keyword evidence="8" id="KW-1185">Reference proteome</keyword>
<dbReference type="GO" id="GO:0005737">
    <property type="term" value="C:cytoplasm"/>
    <property type="evidence" value="ECO:0007669"/>
    <property type="project" value="TreeGrafter"/>
</dbReference>
<keyword evidence="3" id="KW-0210">Decarboxylase</keyword>
<evidence type="ECO:0000256" key="5">
    <source>
        <dbReference type="ARBA" id="ARBA00023239"/>
    </source>
</evidence>
<evidence type="ECO:0008006" key="9">
    <source>
        <dbReference type="Google" id="ProtNLM"/>
    </source>
</evidence>
<reference evidence="7" key="1">
    <citation type="submission" date="2020-10" db="EMBL/GenBank/DDBJ databases">
        <authorList>
            <person name="Han B."/>
            <person name="Lu T."/>
            <person name="Zhao Q."/>
            <person name="Huang X."/>
            <person name="Zhao Y."/>
        </authorList>
    </citation>
    <scope>NUCLEOTIDE SEQUENCE</scope>
</reference>
<dbReference type="InterPro" id="IPR015421">
    <property type="entry name" value="PyrdxlP-dep_Trfase_major"/>
</dbReference>
<dbReference type="Proteomes" id="UP000604825">
    <property type="component" value="Unassembled WGS sequence"/>
</dbReference>
<sequence length="476" mass="51684">MSSLPLDAPMKPLDPHAIAGDSQAILEFLAEYYRDVDKYPVRAADLEPGRVRKLLPEAAPEHGEPMEHILEDVRRDILPGLTHWQSPRFFAFFPMNASSAGLAGEMLSVGLNVVPFVWAASPAAAELESVVVDWMARLFGLPRRFLFSSGGGGVLQGSTCEAVVCTLAAARDRALGRLGGHEAIARLVVYASDQTHATFQKGARLVGIPPSNFHVIRTSAASGYGLTAEAVRAAVDHDVGLGLVPLYLCATVGTTGLGAVDHVRELGEEALRHGMWMHLDAAYAGSAAICPEFQDYLDGAELADSYLKNVGADDDGAGKAPAAIDYKDWQISMTRRFRAIKLWVILRRYGAAGMRAHIRRHVAAAKWFEQRVAADERFEVVVPRRFSLVCFRLAPRSGLDDDGDDDATNHVNRDLLAAVNASGRAFMTHFVVDGKFVIRLAVGGASTELQHVMEVWDLLQGKAAEVLQHYVKPNGL</sequence>
<dbReference type="Gene3D" id="3.90.1150.10">
    <property type="entry name" value="Aspartate Aminotransferase, domain 1"/>
    <property type="match status" value="1"/>
</dbReference>
<dbReference type="InterPro" id="IPR015422">
    <property type="entry name" value="PyrdxlP-dep_Trfase_small"/>
</dbReference>
<dbReference type="OrthoDB" id="639767at2759"/>
<comment type="similarity">
    <text evidence="2 6">Belongs to the group II decarboxylase family.</text>
</comment>
<dbReference type="InterPro" id="IPR010977">
    <property type="entry name" value="Aromatic_deC"/>
</dbReference>
<dbReference type="AlphaFoldDB" id="A0A811P206"/>
<dbReference type="PANTHER" id="PTHR11999">
    <property type="entry name" value="GROUP II PYRIDOXAL-5-PHOSPHATE DECARBOXYLASE"/>
    <property type="match status" value="1"/>
</dbReference>
<keyword evidence="5 6" id="KW-0456">Lyase</keyword>
<dbReference type="GO" id="GO:0016831">
    <property type="term" value="F:carboxy-lyase activity"/>
    <property type="evidence" value="ECO:0007669"/>
    <property type="project" value="UniProtKB-KW"/>
</dbReference>
<dbReference type="GO" id="GO:0006520">
    <property type="term" value="P:amino acid metabolic process"/>
    <property type="evidence" value="ECO:0007669"/>
    <property type="project" value="InterPro"/>
</dbReference>
<keyword evidence="4 6" id="KW-0663">Pyridoxal phosphate</keyword>
<dbReference type="InterPro" id="IPR015424">
    <property type="entry name" value="PyrdxlP-dep_Trfase"/>
</dbReference>
<dbReference type="PANTHER" id="PTHR11999:SF148">
    <property type="entry name" value="OS10G0400500 PROTEIN"/>
    <property type="match status" value="1"/>
</dbReference>
<evidence type="ECO:0000256" key="2">
    <source>
        <dbReference type="ARBA" id="ARBA00009533"/>
    </source>
</evidence>
<comment type="cofactor">
    <cofactor evidence="1 6">
        <name>pyridoxal 5'-phosphate</name>
        <dbReference type="ChEBI" id="CHEBI:597326"/>
    </cofactor>
</comment>
<evidence type="ECO:0000313" key="7">
    <source>
        <dbReference type="EMBL" id="CAD6232234.1"/>
    </source>
</evidence>
<evidence type="ECO:0000256" key="3">
    <source>
        <dbReference type="ARBA" id="ARBA00022793"/>
    </source>
</evidence>
<evidence type="ECO:0000256" key="4">
    <source>
        <dbReference type="ARBA" id="ARBA00022898"/>
    </source>
</evidence>
<organism evidence="7 8">
    <name type="scientific">Miscanthus lutarioriparius</name>
    <dbReference type="NCBI Taxonomy" id="422564"/>
    <lineage>
        <taxon>Eukaryota</taxon>
        <taxon>Viridiplantae</taxon>
        <taxon>Streptophyta</taxon>
        <taxon>Embryophyta</taxon>
        <taxon>Tracheophyta</taxon>
        <taxon>Spermatophyta</taxon>
        <taxon>Magnoliopsida</taxon>
        <taxon>Liliopsida</taxon>
        <taxon>Poales</taxon>
        <taxon>Poaceae</taxon>
        <taxon>PACMAD clade</taxon>
        <taxon>Panicoideae</taxon>
        <taxon>Andropogonodae</taxon>
        <taxon>Andropogoneae</taxon>
        <taxon>Saccharinae</taxon>
        <taxon>Miscanthus</taxon>
    </lineage>
</organism>
<evidence type="ECO:0000256" key="1">
    <source>
        <dbReference type="ARBA" id="ARBA00001933"/>
    </source>
</evidence>
<dbReference type="SUPFAM" id="SSF53383">
    <property type="entry name" value="PLP-dependent transferases"/>
    <property type="match status" value="1"/>
</dbReference>
<dbReference type="Gene3D" id="1.20.1340.10">
    <property type="entry name" value="dopa decarboxylase, N-terminal domain"/>
    <property type="match status" value="1"/>
</dbReference>
<evidence type="ECO:0000256" key="6">
    <source>
        <dbReference type="RuleBase" id="RU000382"/>
    </source>
</evidence>
<gene>
    <name evidence="7" type="ORF">NCGR_LOCUS21923</name>
</gene>
<accession>A0A811P206</accession>
<dbReference type="GO" id="GO:0030170">
    <property type="term" value="F:pyridoxal phosphate binding"/>
    <property type="evidence" value="ECO:0007669"/>
    <property type="project" value="InterPro"/>
</dbReference>
<dbReference type="Pfam" id="PF00282">
    <property type="entry name" value="Pyridoxal_deC"/>
    <property type="match status" value="2"/>
</dbReference>
<dbReference type="Gene3D" id="3.40.640.10">
    <property type="entry name" value="Type I PLP-dependent aspartate aminotransferase-like (Major domain)"/>
    <property type="match status" value="1"/>
</dbReference>
<dbReference type="GO" id="GO:0019752">
    <property type="term" value="P:carboxylic acid metabolic process"/>
    <property type="evidence" value="ECO:0007669"/>
    <property type="project" value="InterPro"/>
</dbReference>
<dbReference type="PRINTS" id="PR00800">
    <property type="entry name" value="YHDCRBOXLASE"/>
</dbReference>